<sequence>MNRTVADSVSVGLQAVAGLIIGAVSWTSFQVSVPEIGHWLVNALALAPILASAAAVLIHTKARRFAVLGWSIASGAIVYGYLFTLLVLIHL</sequence>
<proteinExistence type="predicted"/>
<evidence type="ECO:0000256" key="1">
    <source>
        <dbReference type="SAM" id="Phobius"/>
    </source>
</evidence>
<keyword evidence="1" id="KW-0812">Transmembrane</keyword>
<feature type="transmembrane region" description="Helical" evidence="1">
    <location>
        <begin position="39"/>
        <end position="58"/>
    </location>
</feature>
<keyword evidence="3" id="KW-1185">Reference proteome</keyword>
<evidence type="ECO:0000313" key="3">
    <source>
        <dbReference type="Proteomes" id="UP001595844"/>
    </source>
</evidence>
<feature type="transmembrane region" description="Helical" evidence="1">
    <location>
        <begin position="12"/>
        <end position="33"/>
    </location>
</feature>
<comment type="caution">
    <text evidence="2">The sequence shown here is derived from an EMBL/GenBank/DDBJ whole genome shotgun (WGS) entry which is preliminary data.</text>
</comment>
<feature type="transmembrane region" description="Helical" evidence="1">
    <location>
        <begin position="65"/>
        <end position="89"/>
    </location>
</feature>
<organism evidence="2 3">
    <name type="scientific">Nocardia halotolerans</name>
    <dbReference type="NCBI Taxonomy" id="1755878"/>
    <lineage>
        <taxon>Bacteria</taxon>
        <taxon>Bacillati</taxon>
        <taxon>Actinomycetota</taxon>
        <taxon>Actinomycetes</taxon>
        <taxon>Mycobacteriales</taxon>
        <taxon>Nocardiaceae</taxon>
        <taxon>Nocardia</taxon>
    </lineage>
</organism>
<reference evidence="3" key="1">
    <citation type="journal article" date="2019" name="Int. J. Syst. Evol. Microbiol.">
        <title>The Global Catalogue of Microorganisms (GCM) 10K type strain sequencing project: providing services to taxonomists for standard genome sequencing and annotation.</title>
        <authorList>
            <consortium name="The Broad Institute Genomics Platform"/>
            <consortium name="The Broad Institute Genome Sequencing Center for Infectious Disease"/>
            <person name="Wu L."/>
            <person name="Ma J."/>
        </authorList>
    </citation>
    <scope>NUCLEOTIDE SEQUENCE [LARGE SCALE GENOMIC DNA]</scope>
    <source>
        <strain evidence="3">IBRC-M 10490</strain>
    </source>
</reference>
<keyword evidence="1" id="KW-1133">Transmembrane helix</keyword>
<protein>
    <submittedName>
        <fullName evidence="2">Uncharacterized protein</fullName>
    </submittedName>
</protein>
<name>A0ABV8VHX3_9NOCA</name>
<evidence type="ECO:0000313" key="2">
    <source>
        <dbReference type="EMBL" id="MFC4374285.1"/>
    </source>
</evidence>
<dbReference type="EMBL" id="JBHSDL010000008">
    <property type="protein sequence ID" value="MFC4374285.1"/>
    <property type="molecule type" value="Genomic_DNA"/>
</dbReference>
<dbReference type="Proteomes" id="UP001595844">
    <property type="component" value="Unassembled WGS sequence"/>
</dbReference>
<keyword evidence="1" id="KW-0472">Membrane</keyword>
<gene>
    <name evidence="2" type="ORF">ACFO5K_09235</name>
</gene>
<dbReference type="RefSeq" id="WP_378558994.1">
    <property type="nucleotide sequence ID" value="NZ_JBHSDL010000008.1"/>
</dbReference>
<accession>A0ABV8VHX3</accession>